<comment type="caution">
    <text evidence="13">The sequence shown here is derived from an EMBL/GenBank/DDBJ whole genome shotgun (WGS) entry which is preliminary data.</text>
</comment>
<dbReference type="InterPro" id="IPR013798">
    <property type="entry name" value="Indole-3-glycerol_P_synth_dom"/>
</dbReference>
<dbReference type="PANTHER" id="PTHR22854:SF2">
    <property type="entry name" value="INDOLE-3-GLYCEROL-PHOSPHATE SYNTHASE"/>
    <property type="match status" value="1"/>
</dbReference>
<evidence type="ECO:0000256" key="6">
    <source>
        <dbReference type="ARBA" id="ARBA00022605"/>
    </source>
</evidence>
<organism evidence="13 14">
    <name type="scientific">Natrinema gari JCM 14663</name>
    <dbReference type="NCBI Taxonomy" id="1230459"/>
    <lineage>
        <taxon>Archaea</taxon>
        <taxon>Methanobacteriati</taxon>
        <taxon>Methanobacteriota</taxon>
        <taxon>Stenosarchaea group</taxon>
        <taxon>Halobacteria</taxon>
        <taxon>Halobacteriales</taxon>
        <taxon>Natrialbaceae</taxon>
        <taxon>Natrinema</taxon>
    </lineage>
</organism>
<keyword evidence="6 11" id="KW-0028">Amino-acid biosynthesis</keyword>
<dbReference type="GO" id="GO:0004425">
    <property type="term" value="F:indole-3-glycerol-phosphate synthase activity"/>
    <property type="evidence" value="ECO:0007669"/>
    <property type="project" value="UniProtKB-UniRule"/>
</dbReference>
<dbReference type="AlphaFoldDB" id="L9YUD5"/>
<dbReference type="PATRIC" id="fig|1230459.4.peg.2884"/>
<dbReference type="PROSITE" id="PS00614">
    <property type="entry name" value="IGPS"/>
    <property type="match status" value="1"/>
</dbReference>
<dbReference type="InterPro" id="IPR045186">
    <property type="entry name" value="Indole-3-glycerol_P_synth"/>
</dbReference>
<protein>
    <recommendedName>
        <fullName evidence="5 11">Indole-3-glycerol phosphate synthase</fullName>
        <shortName evidence="11">IGPS</shortName>
        <ecNumber evidence="4 11">4.1.1.48</ecNumber>
    </recommendedName>
</protein>
<dbReference type="Gene3D" id="3.20.20.70">
    <property type="entry name" value="Aldolase class I"/>
    <property type="match status" value="1"/>
</dbReference>
<keyword evidence="14" id="KW-1185">Reference proteome</keyword>
<keyword evidence="7 11" id="KW-0210">Decarboxylase</keyword>
<evidence type="ECO:0000256" key="3">
    <source>
        <dbReference type="ARBA" id="ARBA00008737"/>
    </source>
</evidence>
<evidence type="ECO:0000256" key="8">
    <source>
        <dbReference type="ARBA" id="ARBA00022822"/>
    </source>
</evidence>
<dbReference type="EC" id="4.1.1.48" evidence="4 11"/>
<comment type="similarity">
    <text evidence="3 11">Belongs to the TrpC family.</text>
</comment>
<evidence type="ECO:0000256" key="4">
    <source>
        <dbReference type="ARBA" id="ARBA00012362"/>
    </source>
</evidence>
<dbReference type="Pfam" id="PF00218">
    <property type="entry name" value="IGPS"/>
    <property type="match status" value="1"/>
</dbReference>
<evidence type="ECO:0000256" key="2">
    <source>
        <dbReference type="ARBA" id="ARBA00004696"/>
    </source>
</evidence>
<dbReference type="CDD" id="cd00331">
    <property type="entry name" value="IGPS"/>
    <property type="match status" value="1"/>
</dbReference>
<keyword evidence="9 11" id="KW-0057">Aromatic amino acid biosynthesis</keyword>
<name>L9YUD5_9EURY</name>
<comment type="pathway">
    <text evidence="2 11">Amino-acid biosynthesis; L-tryptophan biosynthesis; L-tryptophan from chorismate: step 4/5.</text>
</comment>
<dbReference type="UniPathway" id="UPA00035">
    <property type="reaction ID" value="UER00043"/>
</dbReference>
<evidence type="ECO:0000313" key="13">
    <source>
        <dbReference type="EMBL" id="ELY77820.1"/>
    </source>
</evidence>
<dbReference type="GO" id="GO:0000162">
    <property type="term" value="P:L-tryptophan biosynthetic process"/>
    <property type="evidence" value="ECO:0007669"/>
    <property type="project" value="UniProtKB-UniRule"/>
</dbReference>
<reference evidence="13 14" key="1">
    <citation type="journal article" date="2014" name="PLoS Genet.">
        <title>Phylogenetically driven sequencing of extremely halophilic archaea reveals strategies for static and dynamic osmo-response.</title>
        <authorList>
            <person name="Becker E.A."/>
            <person name="Seitzer P.M."/>
            <person name="Tritt A."/>
            <person name="Larsen D."/>
            <person name="Krusor M."/>
            <person name="Yao A.I."/>
            <person name="Wu D."/>
            <person name="Madern D."/>
            <person name="Eisen J.A."/>
            <person name="Darling A.E."/>
            <person name="Facciotti M.T."/>
        </authorList>
    </citation>
    <scope>NUCLEOTIDE SEQUENCE [LARGE SCALE GENOMIC DNA]</scope>
    <source>
        <strain evidence="13 14">JCM 14663</strain>
    </source>
</reference>
<sequence>MNPDTELAPAVQSILAAARERAGGEGVVDVDARSLADALADAEADGRVPLIAEVKPTSPTAEGTRDDDPVELARAMVAGGAAAISVLTEPSHFGGSPEALTRIREAVDVPVLRKDFIVDESGMDLVEADLLLLIVRFVDDLEALVAAARERGFQPLVEVHDRDELETALEAGADLIGVNNRDLATLEVDLETVESVAPNVPEDVTLIAESGVSSPGDVRRMREADADALLVGSAIMGHGGDSDVTENTRRLVRAESMDAADLATASATTTAHDGDSQT</sequence>
<evidence type="ECO:0000256" key="1">
    <source>
        <dbReference type="ARBA" id="ARBA00001633"/>
    </source>
</evidence>
<dbReference type="InterPro" id="IPR013785">
    <property type="entry name" value="Aldolase_TIM"/>
</dbReference>
<evidence type="ECO:0000256" key="9">
    <source>
        <dbReference type="ARBA" id="ARBA00023141"/>
    </source>
</evidence>
<dbReference type="InterPro" id="IPR054875">
    <property type="entry name" value="Indglycph_syn_Halo_TrpC"/>
</dbReference>
<dbReference type="GO" id="GO:0004640">
    <property type="term" value="F:phosphoribosylanthranilate isomerase activity"/>
    <property type="evidence" value="ECO:0007669"/>
    <property type="project" value="TreeGrafter"/>
</dbReference>
<dbReference type="EMBL" id="AOIJ01000059">
    <property type="protein sequence ID" value="ELY77820.1"/>
    <property type="molecule type" value="Genomic_DNA"/>
</dbReference>
<keyword evidence="8 11" id="KW-0822">Tryptophan biosynthesis</keyword>
<keyword evidence="10 11" id="KW-0456">Lyase</keyword>
<dbReference type="Proteomes" id="UP000011592">
    <property type="component" value="Unassembled WGS sequence"/>
</dbReference>
<dbReference type="PANTHER" id="PTHR22854">
    <property type="entry name" value="TRYPTOPHAN BIOSYNTHESIS PROTEIN"/>
    <property type="match status" value="1"/>
</dbReference>
<evidence type="ECO:0000256" key="11">
    <source>
        <dbReference type="HAMAP-Rule" id="MF_00134"/>
    </source>
</evidence>
<dbReference type="RefSeq" id="WP_008457118.1">
    <property type="nucleotide sequence ID" value="NZ_AOIJ01000059.1"/>
</dbReference>
<dbReference type="InterPro" id="IPR011060">
    <property type="entry name" value="RibuloseP-bd_barrel"/>
</dbReference>
<dbReference type="InterPro" id="IPR001468">
    <property type="entry name" value="Indole-3-GlycerolPSynthase_CS"/>
</dbReference>
<evidence type="ECO:0000256" key="5">
    <source>
        <dbReference type="ARBA" id="ARBA00018080"/>
    </source>
</evidence>
<feature type="domain" description="Indole-3-glycerol phosphate synthase" evidence="12">
    <location>
        <begin position="29"/>
        <end position="249"/>
    </location>
</feature>
<dbReference type="NCBIfam" id="NF041303">
    <property type="entry name" value="Indglycph_syn_Halo_TrpC"/>
    <property type="match status" value="1"/>
</dbReference>
<evidence type="ECO:0000256" key="7">
    <source>
        <dbReference type="ARBA" id="ARBA00022793"/>
    </source>
</evidence>
<accession>L9YUD5</accession>
<evidence type="ECO:0000256" key="10">
    <source>
        <dbReference type="ARBA" id="ARBA00023239"/>
    </source>
</evidence>
<gene>
    <name evidence="11" type="primary">trpC</name>
    <name evidence="13" type="ORF">C486_14419</name>
</gene>
<comment type="catalytic activity">
    <reaction evidence="1 11">
        <text>1-(2-carboxyphenylamino)-1-deoxy-D-ribulose 5-phosphate + H(+) = (1S,2R)-1-C-(indol-3-yl)glycerol 3-phosphate + CO2 + H2O</text>
        <dbReference type="Rhea" id="RHEA:23476"/>
        <dbReference type="ChEBI" id="CHEBI:15377"/>
        <dbReference type="ChEBI" id="CHEBI:15378"/>
        <dbReference type="ChEBI" id="CHEBI:16526"/>
        <dbReference type="ChEBI" id="CHEBI:58613"/>
        <dbReference type="ChEBI" id="CHEBI:58866"/>
        <dbReference type="EC" id="4.1.1.48"/>
    </reaction>
</comment>
<evidence type="ECO:0000313" key="14">
    <source>
        <dbReference type="Proteomes" id="UP000011592"/>
    </source>
</evidence>
<dbReference type="HAMAP" id="MF_00134_A">
    <property type="entry name" value="IGPS_A"/>
    <property type="match status" value="1"/>
</dbReference>
<evidence type="ECO:0000259" key="12">
    <source>
        <dbReference type="Pfam" id="PF00218"/>
    </source>
</evidence>
<proteinExistence type="inferred from homology"/>
<dbReference type="SUPFAM" id="SSF51366">
    <property type="entry name" value="Ribulose-phoshate binding barrel"/>
    <property type="match status" value="1"/>
</dbReference>